<comment type="caution">
    <text evidence="3">The sequence shown here is derived from an EMBL/GenBank/DDBJ whole genome shotgun (WGS) entry which is preliminary data.</text>
</comment>
<feature type="compositionally biased region" description="Basic and acidic residues" evidence="1">
    <location>
        <begin position="1"/>
        <end position="11"/>
    </location>
</feature>
<dbReference type="InterPro" id="IPR011129">
    <property type="entry name" value="CSD"/>
</dbReference>
<keyword evidence="4" id="KW-1185">Reference proteome</keyword>
<dbReference type="SUPFAM" id="SSF50249">
    <property type="entry name" value="Nucleic acid-binding proteins"/>
    <property type="match status" value="1"/>
</dbReference>
<accession>A0AAV6YKY6</accession>
<feature type="region of interest" description="Disordered" evidence="1">
    <location>
        <begin position="204"/>
        <end position="312"/>
    </location>
</feature>
<feature type="compositionally biased region" description="Pro residues" evidence="1">
    <location>
        <begin position="268"/>
        <end position="279"/>
    </location>
</feature>
<dbReference type="InterPro" id="IPR002059">
    <property type="entry name" value="CSP_DNA-bd"/>
</dbReference>
<dbReference type="GO" id="GO:0003676">
    <property type="term" value="F:nucleic acid binding"/>
    <property type="evidence" value="ECO:0007669"/>
    <property type="project" value="InterPro"/>
</dbReference>
<feature type="domain" description="CSD" evidence="2">
    <location>
        <begin position="322"/>
        <end position="392"/>
    </location>
</feature>
<gene>
    <name evidence="3" type="ORF">GDO81_023297</name>
</gene>
<sequence>MLPRAVERRSSTPEVNPCKNCTSSATSGAAAPKDFYLRNCGAATNSSPPKPSLAGNPDDAQSSTHARMARTPPPVAQEKLEPATALGGKDSDSTPWPEADFLPCLREARVLKWMLSGEDCIMWGPPPFPPVERPDFYEVFETMVVVSAQPVRRPSAGHRLHRGITRAFVTRTCYQTVTHYPIPPGRILVPIPAAIPVARAHVEAPRGEAPTPAEPTPGPSTTAPPAPRSTPPATRPASPARVVPDPPVVPAPVPAPTCRPRRSEPAPEPRAPAPAPPQPRGRGEAARRRLRDAVSDQRRREKEAQRYMAGRSTAGAWVEKNRTTGMVRFFDKRKGYGFATQDYTGREVFIPRRSVKRPDLPESQHNLKPGECIEFSLQEGPRGPWAAGVIRIPDSDEDRYYPQDDWYEDDEWPESPNTSSSSAASPRAVTHVNAPSTVIVSTGPIAIHGPGMIQGATPNGSPAGSIARSRGSSVGEDIPAGEPCPEASTRPSSPIVTYQWGDDPAPEEPEPEGAAALPQVPIYFFLDPSVVPGSVEPPAGTADTPGDSAPPPEGPEDVAAPAVSTAATGCPQPAPTPAEEAQDSLLTLDPVPVEPSEDAE</sequence>
<feature type="region of interest" description="Disordered" evidence="1">
    <location>
        <begin position="442"/>
        <end position="600"/>
    </location>
</feature>
<organism evidence="3 4">
    <name type="scientific">Engystomops pustulosus</name>
    <name type="common">Tungara frog</name>
    <name type="synonym">Physalaemus pustulosus</name>
    <dbReference type="NCBI Taxonomy" id="76066"/>
    <lineage>
        <taxon>Eukaryota</taxon>
        <taxon>Metazoa</taxon>
        <taxon>Chordata</taxon>
        <taxon>Craniata</taxon>
        <taxon>Vertebrata</taxon>
        <taxon>Euteleostomi</taxon>
        <taxon>Amphibia</taxon>
        <taxon>Batrachia</taxon>
        <taxon>Anura</taxon>
        <taxon>Neobatrachia</taxon>
        <taxon>Hyloidea</taxon>
        <taxon>Leptodactylidae</taxon>
        <taxon>Leiuperinae</taxon>
        <taxon>Engystomops</taxon>
    </lineage>
</organism>
<dbReference type="PROSITE" id="PS51857">
    <property type="entry name" value="CSD_2"/>
    <property type="match status" value="1"/>
</dbReference>
<evidence type="ECO:0000259" key="2">
    <source>
        <dbReference type="PROSITE" id="PS51857"/>
    </source>
</evidence>
<feature type="compositionally biased region" description="Pro residues" evidence="1">
    <location>
        <begin position="244"/>
        <end position="257"/>
    </location>
</feature>
<dbReference type="Pfam" id="PF00313">
    <property type="entry name" value="CSD"/>
    <property type="match status" value="1"/>
</dbReference>
<dbReference type="AlphaFoldDB" id="A0AAV6YKY6"/>
<evidence type="ECO:0000313" key="3">
    <source>
        <dbReference type="EMBL" id="KAG8538104.1"/>
    </source>
</evidence>
<reference evidence="3" key="1">
    <citation type="thesis" date="2020" institute="ProQuest LLC" country="789 East Eisenhower Parkway, Ann Arbor, MI, USA">
        <title>Comparative Genomics and Chromosome Evolution.</title>
        <authorList>
            <person name="Mudd A.B."/>
        </authorList>
    </citation>
    <scope>NUCLEOTIDE SEQUENCE</scope>
    <source>
        <strain evidence="3">237g6f4</strain>
        <tissue evidence="3">Blood</tissue>
    </source>
</reference>
<feature type="region of interest" description="Disordered" evidence="1">
    <location>
        <begin position="395"/>
        <end position="430"/>
    </location>
</feature>
<feature type="compositionally biased region" description="Pro residues" evidence="1">
    <location>
        <begin position="212"/>
        <end position="234"/>
    </location>
</feature>
<dbReference type="PRINTS" id="PR00050">
    <property type="entry name" value="COLDSHOCK"/>
</dbReference>
<dbReference type="Proteomes" id="UP000824782">
    <property type="component" value="Unassembled WGS sequence"/>
</dbReference>
<dbReference type="InterPro" id="IPR012340">
    <property type="entry name" value="NA-bd_OB-fold"/>
</dbReference>
<proteinExistence type="predicted"/>
<evidence type="ECO:0000256" key="1">
    <source>
        <dbReference type="SAM" id="MobiDB-lite"/>
    </source>
</evidence>
<dbReference type="SMART" id="SM00357">
    <property type="entry name" value="CSP"/>
    <property type="match status" value="1"/>
</dbReference>
<dbReference type="EMBL" id="WNYA01023919">
    <property type="protein sequence ID" value="KAG8538104.1"/>
    <property type="molecule type" value="Genomic_DNA"/>
</dbReference>
<name>A0AAV6YKY6_ENGPU</name>
<dbReference type="Gene3D" id="2.40.50.140">
    <property type="entry name" value="Nucleic acid-binding proteins"/>
    <property type="match status" value="1"/>
</dbReference>
<evidence type="ECO:0000313" key="4">
    <source>
        <dbReference type="Proteomes" id="UP000824782"/>
    </source>
</evidence>
<feature type="region of interest" description="Disordered" evidence="1">
    <location>
        <begin position="1"/>
        <end position="94"/>
    </location>
</feature>
<protein>
    <recommendedName>
        <fullName evidence="2">CSD domain-containing protein</fullName>
    </recommendedName>
</protein>
<feature type="compositionally biased region" description="Basic and acidic residues" evidence="1">
    <location>
        <begin position="281"/>
        <end position="305"/>
    </location>
</feature>